<dbReference type="Proteomes" id="UP000265926">
    <property type="component" value="Unassembled WGS sequence"/>
</dbReference>
<protein>
    <recommendedName>
        <fullName evidence="4">Cytochrome B</fullName>
    </recommendedName>
</protein>
<evidence type="ECO:0008006" key="4">
    <source>
        <dbReference type="Google" id="ProtNLM"/>
    </source>
</evidence>
<proteinExistence type="predicted"/>
<dbReference type="EMBL" id="QWGR01000016">
    <property type="protein sequence ID" value="RIJ46161.1"/>
    <property type="molecule type" value="Genomic_DNA"/>
</dbReference>
<dbReference type="OrthoDB" id="329514at2"/>
<keyword evidence="1" id="KW-1133">Transmembrane helix</keyword>
<name>A0A399SUW8_9BACT</name>
<dbReference type="RefSeq" id="WP_119439667.1">
    <property type="nucleotide sequence ID" value="NZ_QWGR01000016.1"/>
</dbReference>
<feature type="transmembrane region" description="Helical" evidence="1">
    <location>
        <begin position="136"/>
        <end position="155"/>
    </location>
</feature>
<keyword evidence="1" id="KW-0812">Transmembrane</keyword>
<keyword evidence="3" id="KW-1185">Reference proteome</keyword>
<feature type="transmembrane region" description="Helical" evidence="1">
    <location>
        <begin position="106"/>
        <end position="124"/>
    </location>
</feature>
<feature type="transmembrane region" description="Helical" evidence="1">
    <location>
        <begin position="58"/>
        <end position="78"/>
    </location>
</feature>
<comment type="caution">
    <text evidence="2">The sequence shown here is derived from an EMBL/GenBank/DDBJ whole genome shotgun (WGS) entry which is preliminary data.</text>
</comment>
<feature type="transmembrane region" description="Helical" evidence="1">
    <location>
        <begin position="19"/>
        <end position="37"/>
    </location>
</feature>
<organism evidence="2 3">
    <name type="scientific">Maribellus luteus</name>
    <dbReference type="NCBI Taxonomy" id="2305463"/>
    <lineage>
        <taxon>Bacteria</taxon>
        <taxon>Pseudomonadati</taxon>
        <taxon>Bacteroidota</taxon>
        <taxon>Bacteroidia</taxon>
        <taxon>Marinilabiliales</taxon>
        <taxon>Prolixibacteraceae</taxon>
        <taxon>Maribellus</taxon>
    </lineage>
</organism>
<evidence type="ECO:0000256" key="1">
    <source>
        <dbReference type="SAM" id="Phobius"/>
    </source>
</evidence>
<evidence type="ECO:0000313" key="3">
    <source>
        <dbReference type="Proteomes" id="UP000265926"/>
    </source>
</evidence>
<reference evidence="2 3" key="1">
    <citation type="submission" date="2018-08" db="EMBL/GenBank/DDBJ databases">
        <title>Pallidiluteibacterium maritimus gen. nov., sp. nov., isolated from coastal sediment.</title>
        <authorList>
            <person name="Zhou L.Y."/>
        </authorList>
    </citation>
    <scope>NUCLEOTIDE SEQUENCE [LARGE SCALE GENOMIC DNA]</scope>
    <source>
        <strain evidence="2 3">XSD2</strain>
    </source>
</reference>
<keyword evidence="1" id="KW-0472">Membrane</keyword>
<evidence type="ECO:0000313" key="2">
    <source>
        <dbReference type="EMBL" id="RIJ46161.1"/>
    </source>
</evidence>
<gene>
    <name evidence="2" type="ORF">D1614_19510</name>
</gene>
<sequence>MINETVQLSTLLIIPTVKIVHYVVSVSFLVFAVLLVYRSVSGIRQKREFSTFDKFLSYAFIINLYLQLIFGIILFTGLGTDAGLNYMGIEEGAEKVSKRLWPVEHIVLMLFALFIANLGLISSLKTQDSKGRYRKVLIYYLLSIFLIAFSLISIYV</sequence>
<dbReference type="AlphaFoldDB" id="A0A399SUW8"/>
<accession>A0A399SUW8</accession>